<dbReference type="InterPro" id="IPR050697">
    <property type="entry name" value="Adenylyl/Guanylyl_Cyclase_3/4"/>
</dbReference>
<keyword evidence="1" id="KW-1133">Transmembrane helix</keyword>
<dbReference type="InterPro" id="IPR001054">
    <property type="entry name" value="A/G_cyclase"/>
</dbReference>
<dbReference type="OrthoDB" id="60033at2759"/>
<dbReference type="Pfam" id="PF00211">
    <property type="entry name" value="Guanylate_cyc"/>
    <property type="match status" value="1"/>
</dbReference>
<dbReference type="PROSITE" id="PS50125">
    <property type="entry name" value="GUANYLATE_CYCLASE_2"/>
    <property type="match status" value="1"/>
</dbReference>
<name>A0A2P6N8I5_9EUKA</name>
<evidence type="ECO:0000313" key="3">
    <source>
        <dbReference type="EMBL" id="PRP80276.1"/>
    </source>
</evidence>
<reference evidence="3 4" key="1">
    <citation type="journal article" date="2018" name="Genome Biol. Evol.">
        <title>Multiple Roots of Fruiting Body Formation in Amoebozoa.</title>
        <authorList>
            <person name="Hillmann F."/>
            <person name="Forbes G."/>
            <person name="Novohradska S."/>
            <person name="Ferling I."/>
            <person name="Riege K."/>
            <person name="Groth M."/>
            <person name="Westermann M."/>
            <person name="Marz M."/>
            <person name="Spaller T."/>
            <person name="Winckler T."/>
            <person name="Schaap P."/>
            <person name="Glockner G."/>
        </authorList>
    </citation>
    <scope>NUCLEOTIDE SEQUENCE [LARGE SCALE GENOMIC DNA]</scope>
    <source>
        <strain evidence="3 4">Jena</strain>
    </source>
</reference>
<gene>
    <name evidence="3" type="ORF">PROFUN_12743</name>
</gene>
<keyword evidence="4" id="KW-1185">Reference proteome</keyword>
<dbReference type="GO" id="GO:0009190">
    <property type="term" value="P:cyclic nucleotide biosynthetic process"/>
    <property type="evidence" value="ECO:0007669"/>
    <property type="project" value="InterPro"/>
</dbReference>
<keyword evidence="1" id="KW-0812">Transmembrane</keyword>
<dbReference type="PANTHER" id="PTHR43081:SF1">
    <property type="entry name" value="ADENYLATE CYCLASE, TERMINAL-DIFFERENTIATION SPECIFIC"/>
    <property type="match status" value="1"/>
</dbReference>
<dbReference type="SMART" id="SM00044">
    <property type="entry name" value="CYCc"/>
    <property type="match status" value="1"/>
</dbReference>
<feature type="domain" description="Guanylate cyclase" evidence="2">
    <location>
        <begin position="452"/>
        <end position="584"/>
    </location>
</feature>
<dbReference type="InterPro" id="IPR029787">
    <property type="entry name" value="Nucleotide_cyclase"/>
</dbReference>
<sequence>MVVAVASILVASAIIGAIGVVRQQELLDSSSQAQFTEVTTNVQSQVKNLLSWPDDSVTLSEMSVLEDLKMTSTVNNYLQRTNISFNSDRDQKVRDVYRSSLEMMVSLCSSKMEGCLSTFYWPNGKVWPSLLSLLGLNLSVIRFGERMDIWENIIYNSSYTPLSGWFMNESDDLSQVFNGPSDFGYQFSAVVNRKPSQGVNCSSPRWWSDLATFPAYDPPIMIIGQNSVFCRNNTLIGYIKTCVELNNIQKSLQDALANGQNGMLFLVEGTGKIVATSTGLFPYDLQLSTNPRHGDEHKFELDLSILRSLQSNISEGVNHLIYVKPDIAPYPDLDWTVFILSVQPVDHFVRNVVLIAFFTCIGAAILVFVATFLITRSLFHLSHELEKVSRLELDLNDLSEPPIWEAQRLYKSFIMMHAALSSFRKFVPIELISHIMKSRREAFPYLYPTQATIYFQDIKDFTRLAETEEPDVLAAITEEYMEAMTTIIIDNGGMVDKYIGDCIMALFNLPKPQAGHEQAATRAALECTEQLQLLNKRWKKLYNIELQHRIGINTGEVLAGNIGSSQRLAFTCIGDNVNLASRVEGANKCYHTTVLITDTTHEKIDRQTFTTRKIGTVRVAGKKRETVLYEVSNHRSQEFRDLCQSYEYALQLYDERKLHEAKTEVEILLDHYGYDAVSVRLLGRINVALERGEAWSVIEVLDK</sequence>
<dbReference type="CDD" id="cd07302">
    <property type="entry name" value="CHD"/>
    <property type="match status" value="1"/>
</dbReference>
<evidence type="ECO:0000313" key="4">
    <source>
        <dbReference type="Proteomes" id="UP000241769"/>
    </source>
</evidence>
<dbReference type="Gene3D" id="3.30.70.1230">
    <property type="entry name" value="Nucleotide cyclase"/>
    <property type="match status" value="1"/>
</dbReference>
<dbReference type="Proteomes" id="UP000241769">
    <property type="component" value="Unassembled WGS sequence"/>
</dbReference>
<protein>
    <recommendedName>
        <fullName evidence="2">Guanylate cyclase domain-containing protein</fullName>
    </recommendedName>
</protein>
<dbReference type="STRING" id="1890364.A0A2P6N8I5"/>
<accession>A0A2P6N8I5</accession>
<dbReference type="AlphaFoldDB" id="A0A2P6N8I5"/>
<evidence type="ECO:0000259" key="2">
    <source>
        <dbReference type="PROSITE" id="PS50125"/>
    </source>
</evidence>
<feature type="transmembrane region" description="Helical" evidence="1">
    <location>
        <begin position="352"/>
        <end position="374"/>
    </location>
</feature>
<dbReference type="GO" id="GO:0035556">
    <property type="term" value="P:intracellular signal transduction"/>
    <property type="evidence" value="ECO:0007669"/>
    <property type="project" value="InterPro"/>
</dbReference>
<dbReference type="PANTHER" id="PTHR43081">
    <property type="entry name" value="ADENYLATE CYCLASE, TERMINAL-DIFFERENTIATION SPECIFIC-RELATED"/>
    <property type="match status" value="1"/>
</dbReference>
<evidence type="ECO:0000256" key="1">
    <source>
        <dbReference type="SAM" id="Phobius"/>
    </source>
</evidence>
<dbReference type="SUPFAM" id="SSF55073">
    <property type="entry name" value="Nucleotide cyclase"/>
    <property type="match status" value="1"/>
</dbReference>
<organism evidence="3 4">
    <name type="scientific">Planoprotostelium fungivorum</name>
    <dbReference type="NCBI Taxonomy" id="1890364"/>
    <lineage>
        <taxon>Eukaryota</taxon>
        <taxon>Amoebozoa</taxon>
        <taxon>Evosea</taxon>
        <taxon>Variosea</taxon>
        <taxon>Cavosteliida</taxon>
        <taxon>Cavosteliaceae</taxon>
        <taxon>Planoprotostelium</taxon>
    </lineage>
</organism>
<dbReference type="InParanoid" id="A0A2P6N8I5"/>
<keyword evidence="1" id="KW-0472">Membrane</keyword>
<comment type="caution">
    <text evidence="3">The sequence shown here is derived from an EMBL/GenBank/DDBJ whole genome shotgun (WGS) entry which is preliminary data.</text>
</comment>
<proteinExistence type="predicted"/>
<dbReference type="EMBL" id="MDYQ01000155">
    <property type="protein sequence ID" value="PRP80276.1"/>
    <property type="molecule type" value="Genomic_DNA"/>
</dbReference>